<dbReference type="GO" id="GO:0017089">
    <property type="term" value="F:glycolipid transfer activity"/>
    <property type="evidence" value="ECO:0007669"/>
    <property type="project" value="TreeGrafter"/>
</dbReference>
<gene>
    <name evidence="4" type="ORF">SAMN04488132_105170</name>
</gene>
<keyword evidence="1 2" id="KW-0732">Signal</keyword>
<sequence length="542" mass="61928">MYRWLYTILLTASCVFAGKLSAQQTADTTQPGNGILIEFISAERYNVRQGDTNNLVSLAGKVHMVQGKTHFYADSVLLDKKNNTLEAFGNAHINDADSIHTYAQYMKYLGNEKKAFLKKKVKLTDGKGTLTTEELEYDVSLKIGTYLKGGKVVNKKTVLTSTEGYYYGDTKDVHFKKKVVLNDPEYRVLTDTLFYNTNTEITTLTSPSTIYNESRIIKTRNAIIDIKNKKATMYERSVIDDSTYTITADDMAFDDTTGMNELRGNVVYHEKDTAKGVDMIANHVMINRKKDILLATEKPVLLIKQNRDSIFITADTLYSARLSELQKLRPVPSIRDSSRATLHIDRTTADSSNDKYFEAYYNVRIYSDSLQATGDSLFYALQDSVFRLFKQPIVWAQSNQLNGDTIYLYIKNKKPERVYVFNNGIGISRVDSAMKYYNQLKGYTINALFEDGKINFMRAKGNAENIYYGIDDNNKFIGVSRNQSDVIEARFKEGKPQRITFINKLEGTAYPMRQVNHEELRLRGFIWQEAKRPKSKFDILSN</sequence>
<evidence type="ECO:0000313" key="5">
    <source>
        <dbReference type="Proteomes" id="UP000190888"/>
    </source>
</evidence>
<evidence type="ECO:0000256" key="2">
    <source>
        <dbReference type="SAM" id="SignalP"/>
    </source>
</evidence>
<name>A0A1T4P5S0_9BACT</name>
<dbReference type="PANTHER" id="PTHR36504:SF1">
    <property type="entry name" value="LIPOPOLYSACCHARIDE EXPORT SYSTEM PROTEIN LPTA"/>
    <property type="match status" value="1"/>
</dbReference>
<dbReference type="Pfam" id="PF13100">
    <property type="entry name" value="OstA_2"/>
    <property type="match status" value="1"/>
</dbReference>
<reference evidence="4 5" key="1">
    <citation type="submission" date="2017-02" db="EMBL/GenBank/DDBJ databases">
        <authorList>
            <person name="Peterson S.W."/>
        </authorList>
    </citation>
    <scope>NUCLEOTIDE SEQUENCE [LARGE SCALE GENOMIC DNA]</scope>
    <source>
        <strain evidence="4 5">DSM 22335</strain>
    </source>
</reference>
<proteinExistence type="predicted"/>
<dbReference type="GO" id="GO:0015920">
    <property type="term" value="P:lipopolysaccharide transport"/>
    <property type="evidence" value="ECO:0007669"/>
    <property type="project" value="TreeGrafter"/>
</dbReference>
<dbReference type="AlphaFoldDB" id="A0A1T4P5S0"/>
<dbReference type="STRING" id="413434.SAMN04488132_105170"/>
<dbReference type="InterPro" id="IPR052037">
    <property type="entry name" value="LPS_export_LptA"/>
</dbReference>
<dbReference type="GO" id="GO:0009279">
    <property type="term" value="C:cell outer membrane"/>
    <property type="evidence" value="ECO:0007669"/>
    <property type="project" value="TreeGrafter"/>
</dbReference>
<protein>
    <submittedName>
        <fullName evidence="4">OstA-like protein</fullName>
    </submittedName>
</protein>
<dbReference type="PANTHER" id="PTHR36504">
    <property type="entry name" value="LIPOPOLYSACCHARIDE EXPORT SYSTEM PROTEIN LPTA"/>
    <property type="match status" value="1"/>
</dbReference>
<feature type="signal peptide" evidence="2">
    <location>
        <begin position="1"/>
        <end position="22"/>
    </location>
</feature>
<accession>A0A1T4P5S0</accession>
<evidence type="ECO:0000259" key="3">
    <source>
        <dbReference type="Pfam" id="PF13100"/>
    </source>
</evidence>
<keyword evidence="5" id="KW-1185">Reference proteome</keyword>
<dbReference type="Gene3D" id="2.60.450.10">
    <property type="entry name" value="Lipopolysaccharide (LPS) transport protein A like domain"/>
    <property type="match status" value="2"/>
</dbReference>
<organism evidence="4 5">
    <name type="scientific">Sediminibacterium ginsengisoli</name>
    <dbReference type="NCBI Taxonomy" id="413434"/>
    <lineage>
        <taxon>Bacteria</taxon>
        <taxon>Pseudomonadati</taxon>
        <taxon>Bacteroidota</taxon>
        <taxon>Chitinophagia</taxon>
        <taxon>Chitinophagales</taxon>
        <taxon>Chitinophagaceae</taxon>
        <taxon>Sediminibacterium</taxon>
    </lineage>
</organism>
<evidence type="ECO:0000256" key="1">
    <source>
        <dbReference type="ARBA" id="ARBA00022729"/>
    </source>
</evidence>
<dbReference type="InterPro" id="IPR005653">
    <property type="entry name" value="OstA-like_N"/>
</dbReference>
<evidence type="ECO:0000313" key="4">
    <source>
        <dbReference type="EMBL" id="SJZ86915.1"/>
    </source>
</evidence>
<feature type="chain" id="PRO_5012029662" evidence="2">
    <location>
        <begin position="23"/>
        <end position="542"/>
    </location>
</feature>
<dbReference type="GO" id="GO:0030288">
    <property type="term" value="C:outer membrane-bounded periplasmic space"/>
    <property type="evidence" value="ECO:0007669"/>
    <property type="project" value="TreeGrafter"/>
</dbReference>
<dbReference type="EMBL" id="FUWH01000005">
    <property type="protein sequence ID" value="SJZ86915.1"/>
    <property type="molecule type" value="Genomic_DNA"/>
</dbReference>
<dbReference type="Proteomes" id="UP000190888">
    <property type="component" value="Unassembled WGS sequence"/>
</dbReference>
<feature type="domain" description="Organic solvent tolerance-like N-terminal" evidence="3">
    <location>
        <begin position="42"/>
        <end position="191"/>
    </location>
</feature>